<proteinExistence type="predicted"/>
<protein>
    <submittedName>
        <fullName evidence="2">Uncharacterized protein</fullName>
    </submittedName>
</protein>
<name>A0ABY1P5Z4_9BACT</name>
<feature type="signal peptide" evidence="1">
    <location>
        <begin position="1"/>
        <end position="20"/>
    </location>
</feature>
<keyword evidence="1" id="KW-0732">Signal</keyword>
<evidence type="ECO:0000256" key="1">
    <source>
        <dbReference type="SAM" id="SignalP"/>
    </source>
</evidence>
<evidence type="ECO:0000313" key="3">
    <source>
        <dbReference type="Proteomes" id="UP001157915"/>
    </source>
</evidence>
<dbReference type="RefSeq" id="WP_283413482.1">
    <property type="nucleotide sequence ID" value="NZ_FXUA01000005.1"/>
</dbReference>
<comment type="caution">
    <text evidence="2">The sequence shown here is derived from an EMBL/GenBank/DDBJ whole genome shotgun (WGS) entry which is preliminary data.</text>
</comment>
<sequence length="159" mass="18752">MKKMILVFLVLLAVPFVTTAQSTSTEQENDFMQLRKSLQPIVLHHPKDLDERKYIAFSFEVYYGEKVMVSFSENTPENIKRRKKLSEERIEATLVEKGIEFNEPWRVIYPVFLIWNDKNDRTDNLEEELGFLIGENEYIGHEKIRIERPIVNKLLGPAH</sequence>
<accession>A0ABY1P5Z4</accession>
<gene>
    <name evidence="2" type="ORF">SAMN06265367_10517</name>
</gene>
<keyword evidence="3" id="KW-1185">Reference proteome</keyword>
<evidence type="ECO:0000313" key="2">
    <source>
        <dbReference type="EMBL" id="SMP27042.1"/>
    </source>
</evidence>
<dbReference type="EMBL" id="FXUA01000005">
    <property type="protein sequence ID" value="SMP27042.1"/>
    <property type="molecule type" value="Genomic_DNA"/>
</dbReference>
<dbReference type="Proteomes" id="UP001157915">
    <property type="component" value="Unassembled WGS sequence"/>
</dbReference>
<organism evidence="2 3">
    <name type="scientific">Algoriphagus winogradskyi</name>
    <dbReference type="NCBI Taxonomy" id="237017"/>
    <lineage>
        <taxon>Bacteria</taxon>
        <taxon>Pseudomonadati</taxon>
        <taxon>Bacteroidota</taxon>
        <taxon>Cytophagia</taxon>
        <taxon>Cytophagales</taxon>
        <taxon>Cyclobacteriaceae</taxon>
        <taxon>Algoriphagus</taxon>
    </lineage>
</organism>
<feature type="chain" id="PRO_5046996487" evidence="1">
    <location>
        <begin position="21"/>
        <end position="159"/>
    </location>
</feature>
<reference evidence="2 3" key="1">
    <citation type="submission" date="2017-05" db="EMBL/GenBank/DDBJ databases">
        <authorList>
            <person name="Varghese N."/>
            <person name="Submissions S."/>
        </authorList>
    </citation>
    <scope>NUCLEOTIDE SEQUENCE [LARGE SCALE GENOMIC DNA]</scope>
    <source>
        <strain evidence="2 3">DSM 15360</strain>
    </source>
</reference>